<dbReference type="AlphaFoldDB" id="A0A9P4QMZ1"/>
<name>A0A9P4QMZ1_9PLEO</name>
<dbReference type="Proteomes" id="UP000799444">
    <property type="component" value="Unassembled WGS sequence"/>
</dbReference>
<dbReference type="EMBL" id="ML996274">
    <property type="protein sequence ID" value="KAF2728590.1"/>
    <property type="molecule type" value="Genomic_DNA"/>
</dbReference>
<comment type="caution">
    <text evidence="1">The sequence shown here is derived from an EMBL/GenBank/DDBJ whole genome shotgun (WGS) entry which is preliminary data.</text>
</comment>
<proteinExistence type="predicted"/>
<evidence type="ECO:0000313" key="2">
    <source>
        <dbReference type="Proteomes" id="UP000799444"/>
    </source>
</evidence>
<organism evidence="1 2">
    <name type="scientific">Polyplosphaeria fusca</name>
    <dbReference type="NCBI Taxonomy" id="682080"/>
    <lineage>
        <taxon>Eukaryota</taxon>
        <taxon>Fungi</taxon>
        <taxon>Dikarya</taxon>
        <taxon>Ascomycota</taxon>
        <taxon>Pezizomycotina</taxon>
        <taxon>Dothideomycetes</taxon>
        <taxon>Pleosporomycetidae</taxon>
        <taxon>Pleosporales</taxon>
        <taxon>Tetraplosphaeriaceae</taxon>
        <taxon>Polyplosphaeria</taxon>
    </lineage>
</organism>
<sequence length="55" mass="5904">MGAAAPGGLYRRSPISLASVLTSRVRRKQSATQPGPSTALHDFLGLRYLMHPSQP</sequence>
<keyword evidence="2" id="KW-1185">Reference proteome</keyword>
<reference evidence="1" key="1">
    <citation type="journal article" date="2020" name="Stud. Mycol.">
        <title>101 Dothideomycetes genomes: a test case for predicting lifestyles and emergence of pathogens.</title>
        <authorList>
            <person name="Haridas S."/>
            <person name="Albert R."/>
            <person name="Binder M."/>
            <person name="Bloem J."/>
            <person name="Labutti K."/>
            <person name="Salamov A."/>
            <person name="Andreopoulos B."/>
            <person name="Baker S."/>
            <person name="Barry K."/>
            <person name="Bills G."/>
            <person name="Bluhm B."/>
            <person name="Cannon C."/>
            <person name="Castanera R."/>
            <person name="Culley D."/>
            <person name="Daum C."/>
            <person name="Ezra D."/>
            <person name="Gonzalez J."/>
            <person name="Henrissat B."/>
            <person name="Kuo A."/>
            <person name="Liang C."/>
            <person name="Lipzen A."/>
            <person name="Lutzoni F."/>
            <person name="Magnuson J."/>
            <person name="Mondo S."/>
            <person name="Nolan M."/>
            <person name="Ohm R."/>
            <person name="Pangilinan J."/>
            <person name="Park H.-J."/>
            <person name="Ramirez L."/>
            <person name="Alfaro M."/>
            <person name="Sun H."/>
            <person name="Tritt A."/>
            <person name="Yoshinaga Y."/>
            <person name="Zwiers L.-H."/>
            <person name="Turgeon B."/>
            <person name="Goodwin S."/>
            <person name="Spatafora J."/>
            <person name="Crous P."/>
            <person name="Grigoriev I."/>
        </authorList>
    </citation>
    <scope>NUCLEOTIDE SEQUENCE</scope>
    <source>
        <strain evidence="1">CBS 125425</strain>
    </source>
</reference>
<accession>A0A9P4QMZ1</accession>
<protein>
    <submittedName>
        <fullName evidence="1">Uncharacterized protein</fullName>
    </submittedName>
</protein>
<evidence type="ECO:0000313" key="1">
    <source>
        <dbReference type="EMBL" id="KAF2728590.1"/>
    </source>
</evidence>
<gene>
    <name evidence="1" type="ORF">EJ04DRAFT_516503</name>
</gene>
<dbReference type="OrthoDB" id="6252103at2759"/>